<dbReference type="EMBL" id="BKCJ011940591">
    <property type="protein sequence ID" value="GFD62719.1"/>
    <property type="molecule type" value="Genomic_DNA"/>
</dbReference>
<reference evidence="2" key="1">
    <citation type="journal article" date="2019" name="Sci. Rep.">
        <title>Draft genome of Tanacetum cinerariifolium, the natural source of mosquito coil.</title>
        <authorList>
            <person name="Yamashiro T."/>
            <person name="Shiraishi A."/>
            <person name="Satake H."/>
            <person name="Nakayama K."/>
        </authorList>
    </citation>
    <scope>NUCLEOTIDE SEQUENCE</scope>
</reference>
<accession>A0A699XS71</accession>
<sequence length="54" mass="5359">MGAMMGGSAVGGVIIGVVSGMVVGIVLNKITRPAGVPMLSSDESDEIEITEVAI</sequence>
<name>A0A699XS71_TANCI</name>
<keyword evidence="1" id="KW-0812">Transmembrane</keyword>
<comment type="caution">
    <text evidence="2">The sequence shown here is derived from an EMBL/GenBank/DDBJ whole genome shotgun (WGS) entry which is preliminary data.</text>
</comment>
<evidence type="ECO:0000256" key="1">
    <source>
        <dbReference type="SAM" id="Phobius"/>
    </source>
</evidence>
<evidence type="ECO:0000313" key="2">
    <source>
        <dbReference type="EMBL" id="GFD62719.1"/>
    </source>
</evidence>
<gene>
    <name evidence="2" type="ORF">Tci_934688</name>
</gene>
<feature type="non-terminal residue" evidence="2">
    <location>
        <position position="54"/>
    </location>
</feature>
<feature type="transmembrane region" description="Helical" evidence="1">
    <location>
        <begin position="6"/>
        <end position="27"/>
    </location>
</feature>
<keyword evidence="1" id="KW-0472">Membrane</keyword>
<dbReference type="AlphaFoldDB" id="A0A699XS71"/>
<organism evidence="2">
    <name type="scientific">Tanacetum cinerariifolium</name>
    <name type="common">Dalmatian daisy</name>
    <name type="synonym">Chrysanthemum cinerariifolium</name>
    <dbReference type="NCBI Taxonomy" id="118510"/>
    <lineage>
        <taxon>Eukaryota</taxon>
        <taxon>Viridiplantae</taxon>
        <taxon>Streptophyta</taxon>
        <taxon>Embryophyta</taxon>
        <taxon>Tracheophyta</taxon>
        <taxon>Spermatophyta</taxon>
        <taxon>Magnoliopsida</taxon>
        <taxon>eudicotyledons</taxon>
        <taxon>Gunneridae</taxon>
        <taxon>Pentapetalae</taxon>
        <taxon>asterids</taxon>
        <taxon>campanulids</taxon>
        <taxon>Asterales</taxon>
        <taxon>Asteraceae</taxon>
        <taxon>Asteroideae</taxon>
        <taxon>Anthemideae</taxon>
        <taxon>Anthemidinae</taxon>
        <taxon>Tanacetum</taxon>
    </lineage>
</organism>
<keyword evidence="1" id="KW-1133">Transmembrane helix</keyword>
<protein>
    <submittedName>
        <fullName evidence="2">Uncharacterized protein</fullName>
    </submittedName>
</protein>
<proteinExistence type="predicted"/>